<dbReference type="Gene3D" id="2.10.25.10">
    <property type="entry name" value="Laminin"/>
    <property type="match status" value="1"/>
</dbReference>
<dbReference type="PROSITE" id="PS00022">
    <property type="entry name" value="EGF_1"/>
    <property type="match status" value="1"/>
</dbReference>
<name>A0A5N5WHW3_9EURO</name>
<evidence type="ECO:0000313" key="6">
    <source>
        <dbReference type="Proteomes" id="UP000326565"/>
    </source>
</evidence>
<accession>A0A5N5WHW3</accession>
<keyword evidence="3" id="KW-0812">Transmembrane</keyword>
<dbReference type="Proteomes" id="UP000326565">
    <property type="component" value="Unassembled WGS sequence"/>
</dbReference>
<evidence type="ECO:0000256" key="3">
    <source>
        <dbReference type="SAM" id="Phobius"/>
    </source>
</evidence>
<keyword evidence="1" id="KW-1015">Disulfide bond</keyword>
<feature type="transmembrane region" description="Helical" evidence="3">
    <location>
        <begin position="496"/>
        <end position="523"/>
    </location>
</feature>
<feature type="region of interest" description="Disordered" evidence="2">
    <location>
        <begin position="654"/>
        <end position="678"/>
    </location>
</feature>
<dbReference type="PANTHER" id="PTHR17178">
    <property type="entry name" value="SECRETORY GRANULE PROTEOGLYCAN CORE PROTEIN"/>
    <property type="match status" value="1"/>
</dbReference>
<dbReference type="AlphaFoldDB" id="A0A5N5WHW3"/>
<feature type="region of interest" description="Disordered" evidence="2">
    <location>
        <begin position="272"/>
        <end position="291"/>
    </location>
</feature>
<keyword evidence="3" id="KW-0472">Membrane</keyword>
<feature type="region of interest" description="Disordered" evidence="2">
    <location>
        <begin position="180"/>
        <end position="210"/>
    </location>
</feature>
<feature type="compositionally biased region" description="Pro residues" evidence="2">
    <location>
        <begin position="64"/>
        <end position="77"/>
    </location>
</feature>
<feature type="region of interest" description="Disordered" evidence="2">
    <location>
        <begin position="356"/>
        <end position="377"/>
    </location>
</feature>
<feature type="compositionally biased region" description="Low complexity" evidence="2">
    <location>
        <begin position="111"/>
        <end position="120"/>
    </location>
</feature>
<feature type="domain" description="EGF-like" evidence="4">
    <location>
        <begin position="531"/>
        <end position="568"/>
    </location>
</feature>
<reference evidence="5 6" key="1">
    <citation type="submission" date="2019-04" db="EMBL/GenBank/DDBJ databases">
        <title>Friends and foes A comparative genomics study of 23 Aspergillus species from section Flavi.</title>
        <authorList>
            <consortium name="DOE Joint Genome Institute"/>
            <person name="Kjaerbolling I."/>
            <person name="Vesth T."/>
            <person name="Frisvad J.C."/>
            <person name="Nybo J.L."/>
            <person name="Theobald S."/>
            <person name="Kildgaard S."/>
            <person name="Isbrandt T."/>
            <person name="Kuo A."/>
            <person name="Sato A."/>
            <person name="Lyhne E.K."/>
            <person name="Kogle M.E."/>
            <person name="Wiebenga A."/>
            <person name="Kun R.S."/>
            <person name="Lubbers R.J."/>
            <person name="Makela M.R."/>
            <person name="Barry K."/>
            <person name="Chovatia M."/>
            <person name="Clum A."/>
            <person name="Daum C."/>
            <person name="Haridas S."/>
            <person name="He G."/>
            <person name="LaButti K."/>
            <person name="Lipzen A."/>
            <person name="Mondo S."/>
            <person name="Riley R."/>
            <person name="Salamov A."/>
            <person name="Simmons B.A."/>
            <person name="Magnuson J.K."/>
            <person name="Henrissat B."/>
            <person name="Mortensen U.H."/>
            <person name="Larsen T.O."/>
            <person name="Devries R.P."/>
            <person name="Grigoriev I.V."/>
            <person name="Machida M."/>
            <person name="Baker S.E."/>
            <person name="Andersen M.R."/>
        </authorList>
    </citation>
    <scope>NUCLEOTIDE SEQUENCE [LARGE SCALE GENOMIC DNA]</scope>
    <source>
        <strain evidence="5 6">CBS 151.66</strain>
    </source>
</reference>
<evidence type="ECO:0000256" key="2">
    <source>
        <dbReference type="SAM" id="MobiDB-lite"/>
    </source>
</evidence>
<feature type="region of interest" description="Disordered" evidence="2">
    <location>
        <begin position="241"/>
        <end position="265"/>
    </location>
</feature>
<feature type="compositionally biased region" description="Low complexity" evidence="2">
    <location>
        <begin position="706"/>
        <end position="729"/>
    </location>
</feature>
<dbReference type="OrthoDB" id="283575at2759"/>
<evidence type="ECO:0000313" key="5">
    <source>
        <dbReference type="EMBL" id="KAB8068068.1"/>
    </source>
</evidence>
<dbReference type="InterPro" id="IPR000742">
    <property type="entry name" value="EGF"/>
</dbReference>
<keyword evidence="6" id="KW-1185">Reference proteome</keyword>
<dbReference type="PANTHER" id="PTHR17178:SF0">
    <property type="entry name" value="SERGLYCIN"/>
    <property type="match status" value="1"/>
</dbReference>
<sequence>MERKGSVKRAREMLEAGRRHEPQMDMGIPPPPRRDIAHMTQWPLPSENMRANMVDPHGRVLTPQGPPPLRPPRPDIPSPSVYSERSVPDVTPSPLHIKRPVPSFSQPLSHASPPRVAVRQRPPPSPNSIAASTPRISVATDDYLRHSTVSSAASMASIPDFPFPAQRLPADPAQRNLVPPLPMGRQAVNRRSSVSPIPEELSDSKGSYGSSRVAPSWASAKAESEILGTYLDGVSDDDGDSGHATHVTNSTIVRQASLGKGGQPSVCMIRRSTAESPVPPPEDPARAGSTTSEDVIPLAFSKEISTGKVRRGSFLTSSSSDSSHFDLDKAPFVLDIGHHPDHHDSGALAKETEVLPRAMPTMSDKRPGGRRPPPLNMTAVRDAEKRGSLTSLPDLIRRATKLATNLEHGRTASRNDLLGGGRSRAPFGHQHRGSGSIKDILASFPPPAATPENGHSSWPFFFRRLTLHQLSSRESGPRETQEKEQKRPRRCCGMPIRLFIVLCVVFLVIVLIAVLVPIFVVVVPKHNTSNAETGCAKTSPCENGGVSVSSGDVCSCVCANGYTGARCTIAGDASCTTTLITDGSKTRNATMGTDLPRLFEDSQNNYSIPLDSMTIMALFSQNNVSCTTENTLISFRKVSSNMARRALPVSLPSGFLLQDQPKSDGGPVPTSTPTNVPTRTLVARGSVSTMNGIIFDGSEPTEVHRPPTSTTSSTTESPTGTSTATATPTATVSTEVLDFSRIAVLYILEKTGTLDAAMLSEGKIETYLTNSYTSSKHNFSIDLFDSGVKGNYTLNFDQYQITLPSGDVVGG</sequence>
<dbReference type="CDD" id="cd00054">
    <property type="entry name" value="EGF_CA"/>
    <property type="match status" value="1"/>
</dbReference>
<organism evidence="5 6">
    <name type="scientific">Aspergillus leporis</name>
    <dbReference type="NCBI Taxonomy" id="41062"/>
    <lineage>
        <taxon>Eukaryota</taxon>
        <taxon>Fungi</taxon>
        <taxon>Dikarya</taxon>
        <taxon>Ascomycota</taxon>
        <taxon>Pezizomycotina</taxon>
        <taxon>Eurotiomycetes</taxon>
        <taxon>Eurotiomycetidae</taxon>
        <taxon>Eurotiales</taxon>
        <taxon>Aspergillaceae</taxon>
        <taxon>Aspergillus</taxon>
        <taxon>Aspergillus subgen. Circumdati</taxon>
    </lineage>
</organism>
<dbReference type="PROSITE" id="PS01186">
    <property type="entry name" value="EGF_2"/>
    <property type="match status" value="1"/>
</dbReference>
<gene>
    <name evidence="5" type="ORF">BDV29DRAFT_185199</name>
</gene>
<keyword evidence="1" id="KW-0245">EGF-like domain</keyword>
<feature type="region of interest" description="Disordered" evidence="2">
    <location>
        <begin position="1"/>
        <end position="134"/>
    </location>
</feature>
<proteinExistence type="predicted"/>
<protein>
    <recommendedName>
        <fullName evidence="4">EGF-like domain-containing protein</fullName>
    </recommendedName>
</protein>
<evidence type="ECO:0000259" key="4">
    <source>
        <dbReference type="PROSITE" id="PS50026"/>
    </source>
</evidence>
<feature type="disulfide bond" evidence="1">
    <location>
        <begin position="558"/>
        <end position="567"/>
    </location>
</feature>
<comment type="caution">
    <text evidence="1">Lacks conserved residue(s) required for the propagation of feature annotation.</text>
</comment>
<feature type="compositionally biased region" description="Low complexity" evidence="2">
    <location>
        <begin position="667"/>
        <end position="678"/>
    </location>
</feature>
<keyword evidence="3" id="KW-1133">Transmembrane helix</keyword>
<feature type="compositionally biased region" description="Basic and acidic residues" evidence="2">
    <location>
        <begin position="1"/>
        <end position="23"/>
    </location>
</feature>
<dbReference type="PROSITE" id="PS50026">
    <property type="entry name" value="EGF_3"/>
    <property type="match status" value="1"/>
</dbReference>
<evidence type="ECO:0000256" key="1">
    <source>
        <dbReference type="PROSITE-ProRule" id="PRU00076"/>
    </source>
</evidence>
<feature type="region of interest" description="Disordered" evidence="2">
    <location>
        <begin position="694"/>
        <end position="729"/>
    </location>
</feature>
<dbReference type="EMBL" id="ML732419">
    <property type="protein sequence ID" value="KAB8068068.1"/>
    <property type="molecule type" value="Genomic_DNA"/>
</dbReference>